<accession>A0ABW8JIG1</accession>
<evidence type="ECO:0000313" key="3">
    <source>
        <dbReference type="EMBL" id="MFK2900249.1"/>
    </source>
</evidence>
<name>A0ABW8JIG1_9GAMM</name>
<dbReference type="InterPro" id="IPR019302">
    <property type="entry name" value="CAP12/PCTIR_TIR_dom"/>
</dbReference>
<dbReference type="Pfam" id="PF10137">
    <property type="entry name" value="CAP12-PCTIR_TIR"/>
    <property type="match status" value="1"/>
</dbReference>
<sequence length="390" mass="42186">MAQAKGKTGKSAAKGSKVAKAAKKQQPIKPDDKRIYFKQADFPLASLQHAQKIAATLMDNFAGDSGSPPDVALALGVSPTSSGWKYLTGASIAYGLTDGGINANVIKLTPLGKRLVAPEEEGQDVAARREAILKPRILKEFFEKYRRAKLPNETIAINVLKSLGIPAERAHAAFGIIKANGSYAGIIRETPTGPFINLDSPGVPLPAATQDINDRQQDHAVDMVTHDAGPEVGQHSPVESAAKLNTLPDTKANRVFITHGKRREIVGQIKELLTFGNFEPIVSVEREATAIPVPEKVFEDMRSCGAGVLHVGAEGKYLDRDGNEHVKINDNVLIEIGAAMALYGKRVILLVEKGVVLPSNLQGLYRCEFEGDKLDYDSTMKLLKTFSQFR</sequence>
<reference evidence="3 4" key="1">
    <citation type="submission" date="2020-10" db="EMBL/GenBank/DDBJ databases">
        <title>Phylogeny of dyella-like bacteria.</title>
        <authorList>
            <person name="Fu J."/>
        </authorList>
    </citation>
    <scope>NUCLEOTIDE SEQUENCE [LARGE SCALE GENOMIC DNA]</scope>
    <source>
        <strain evidence="3 4">JP1</strain>
    </source>
</reference>
<feature type="domain" description="CD-NTase-associated protein 12/Pycsar effector protein TIR" evidence="2">
    <location>
        <begin position="254"/>
        <end position="370"/>
    </location>
</feature>
<evidence type="ECO:0000259" key="2">
    <source>
        <dbReference type="Pfam" id="PF10137"/>
    </source>
</evidence>
<evidence type="ECO:0000313" key="4">
    <source>
        <dbReference type="Proteomes" id="UP001620461"/>
    </source>
</evidence>
<organism evidence="3 4">
    <name type="scientific">Dyella jejuensis</name>
    <dbReference type="NCBI Taxonomy" id="1432009"/>
    <lineage>
        <taxon>Bacteria</taxon>
        <taxon>Pseudomonadati</taxon>
        <taxon>Pseudomonadota</taxon>
        <taxon>Gammaproteobacteria</taxon>
        <taxon>Lysobacterales</taxon>
        <taxon>Rhodanobacteraceae</taxon>
        <taxon>Dyella</taxon>
    </lineage>
</organism>
<evidence type="ECO:0000256" key="1">
    <source>
        <dbReference type="SAM" id="MobiDB-lite"/>
    </source>
</evidence>
<keyword evidence="4" id="KW-1185">Reference proteome</keyword>
<feature type="compositionally biased region" description="Low complexity" evidence="1">
    <location>
        <begin position="1"/>
        <end position="19"/>
    </location>
</feature>
<gene>
    <name evidence="3" type="ORF">ISP15_07875</name>
</gene>
<dbReference type="RefSeq" id="WP_404546685.1">
    <property type="nucleotide sequence ID" value="NZ_JADIKJ010000007.1"/>
</dbReference>
<comment type="caution">
    <text evidence="3">The sequence shown here is derived from an EMBL/GenBank/DDBJ whole genome shotgun (WGS) entry which is preliminary data.</text>
</comment>
<dbReference type="Proteomes" id="UP001620461">
    <property type="component" value="Unassembled WGS sequence"/>
</dbReference>
<dbReference type="EMBL" id="JADIKJ010000007">
    <property type="protein sequence ID" value="MFK2900249.1"/>
    <property type="molecule type" value="Genomic_DNA"/>
</dbReference>
<protein>
    <submittedName>
        <fullName evidence="3">Nucleotide-binding protein</fullName>
    </submittedName>
</protein>
<feature type="region of interest" description="Disordered" evidence="1">
    <location>
        <begin position="1"/>
        <end position="32"/>
    </location>
</feature>
<proteinExistence type="predicted"/>